<reference evidence="1 2" key="1">
    <citation type="journal article" date="2019" name="Genome Biol. Evol.">
        <title>Insights into the evolution of the New World diploid cottons (Gossypium, subgenus Houzingenia) based on genome sequencing.</title>
        <authorList>
            <person name="Grover C.E."/>
            <person name="Arick M.A. 2nd"/>
            <person name="Thrash A."/>
            <person name="Conover J.L."/>
            <person name="Sanders W.S."/>
            <person name="Peterson D.G."/>
            <person name="Frelichowski J.E."/>
            <person name="Scheffler J.A."/>
            <person name="Scheffler B.E."/>
            <person name="Wendel J.F."/>
        </authorList>
    </citation>
    <scope>NUCLEOTIDE SEQUENCE [LARGE SCALE GENOMIC DNA]</scope>
    <source>
        <strain evidence="1">1</strain>
        <tissue evidence="1">Leaf</tissue>
    </source>
</reference>
<comment type="caution">
    <text evidence="1">The sequence shown here is derived from an EMBL/GenBank/DDBJ whole genome shotgun (WGS) entry which is preliminary data.</text>
</comment>
<dbReference type="AlphaFoldDB" id="A0A7J9NA99"/>
<gene>
    <name evidence="1" type="ORF">Goshw_003740</name>
</gene>
<proteinExistence type="predicted"/>
<protein>
    <submittedName>
        <fullName evidence="1">Uncharacterized protein</fullName>
    </submittedName>
</protein>
<sequence>MRSCIDVVISIRFHYLKFGELLDMPHC</sequence>
<evidence type="ECO:0000313" key="2">
    <source>
        <dbReference type="Proteomes" id="UP000593576"/>
    </source>
</evidence>
<dbReference type="EMBL" id="JABFAF010277121">
    <property type="protein sequence ID" value="MBA0880255.1"/>
    <property type="molecule type" value="Genomic_DNA"/>
</dbReference>
<evidence type="ECO:0000313" key="1">
    <source>
        <dbReference type="EMBL" id="MBA0880255.1"/>
    </source>
</evidence>
<dbReference type="OrthoDB" id="989156at2759"/>
<organism evidence="1 2">
    <name type="scientific">Gossypium schwendimanii</name>
    <name type="common">Cotton</name>
    <dbReference type="NCBI Taxonomy" id="34291"/>
    <lineage>
        <taxon>Eukaryota</taxon>
        <taxon>Viridiplantae</taxon>
        <taxon>Streptophyta</taxon>
        <taxon>Embryophyta</taxon>
        <taxon>Tracheophyta</taxon>
        <taxon>Spermatophyta</taxon>
        <taxon>Magnoliopsida</taxon>
        <taxon>eudicotyledons</taxon>
        <taxon>Gunneridae</taxon>
        <taxon>Pentapetalae</taxon>
        <taxon>rosids</taxon>
        <taxon>malvids</taxon>
        <taxon>Malvales</taxon>
        <taxon>Malvaceae</taxon>
        <taxon>Malvoideae</taxon>
        <taxon>Gossypium</taxon>
    </lineage>
</organism>
<accession>A0A7J9NA99</accession>
<keyword evidence="2" id="KW-1185">Reference proteome</keyword>
<dbReference type="Proteomes" id="UP000593576">
    <property type="component" value="Unassembled WGS sequence"/>
</dbReference>
<name>A0A7J9NA99_GOSSC</name>